<organism evidence="1">
    <name type="scientific">bioreactor metagenome</name>
    <dbReference type="NCBI Taxonomy" id="1076179"/>
    <lineage>
        <taxon>unclassified sequences</taxon>
        <taxon>metagenomes</taxon>
        <taxon>ecological metagenomes</taxon>
    </lineage>
</organism>
<dbReference type="AlphaFoldDB" id="A0A645HIQ5"/>
<name>A0A645HIQ5_9ZZZZ</name>
<reference evidence="1" key="1">
    <citation type="submission" date="2019-08" db="EMBL/GenBank/DDBJ databases">
        <authorList>
            <person name="Kucharzyk K."/>
            <person name="Murdoch R.W."/>
            <person name="Higgins S."/>
            <person name="Loffler F."/>
        </authorList>
    </citation>
    <scope>NUCLEOTIDE SEQUENCE</scope>
</reference>
<comment type="caution">
    <text evidence="1">The sequence shown here is derived from an EMBL/GenBank/DDBJ whole genome shotgun (WGS) entry which is preliminary data.</text>
</comment>
<accession>A0A645HIQ5</accession>
<dbReference type="EMBL" id="VSSQ01089908">
    <property type="protein sequence ID" value="MPN36004.1"/>
    <property type="molecule type" value="Genomic_DNA"/>
</dbReference>
<protein>
    <submittedName>
        <fullName evidence="1">Uncharacterized protein</fullName>
    </submittedName>
</protein>
<sequence length="85" mass="9380">MVISCLSPFGSGDTRSPDAPVILFNGLHVADKEAMINTSINATVFFNISPSFYFPAFILNNKSKKIMNNCKESLKYSTKKKASQN</sequence>
<proteinExistence type="predicted"/>
<gene>
    <name evidence="1" type="ORF">SDC9_183509</name>
</gene>
<evidence type="ECO:0000313" key="1">
    <source>
        <dbReference type="EMBL" id="MPN36004.1"/>
    </source>
</evidence>